<keyword evidence="1" id="KW-1133">Transmembrane helix</keyword>
<dbReference type="PANTHER" id="PTHR37947">
    <property type="entry name" value="BLL2462 PROTEIN"/>
    <property type="match status" value="1"/>
</dbReference>
<feature type="transmembrane region" description="Helical" evidence="1">
    <location>
        <begin position="56"/>
        <end position="73"/>
    </location>
</feature>
<dbReference type="InterPro" id="IPR002035">
    <property type="entry name" value="VWF_A"/>
</dbReference>
<feature type="transmembrane region" description="Helical" evidence="1">
    <location>
        <begin position="297"/>
        <end position="315"/>
    </location>
</feature>
<dbReference type="KEGG" id="dsc:ABOD76_18135"/>
<evidence type="ECO:0000313" key="3">
    <source>
        <dbReference type="EMBL" id="XBV85333.1"/>
    </source>
</evidence>
<sequence>MSFLWPWALLALLAVPLLVWVYRRGLGGPAHSAALHPDLRLLAQASRQPRSLRRHLPAGLYLAALALGLIALARPTAPLPLPDNRTTIMLSLDVSQSMDADDIAPNRIQAAQEAARRFVRSLPDGARVGLASFAGYAVLNTPPTTEHQRVLDAIDQLNLGRGTAIGAGLLTALQALPERGPSQTGTSTAPAGGKRPPAAIVLLSDGRNNRGIDPLQAAAQARDLDVKVYTVGLGTEGGQMTLGGYRGFNAGFDAETLTGIATTTHGKYYAAGSAGQLNSIYRSLGRSLGWTVQPREVSGFVAALAGLLLLASLASSELYTRRML</sequence>
<accession>A0AAU7U9X8</accession>
<dbReference type="NCBIfam" id="TIGR02226">
    <property type="entry name" value="two_anch"/>
    <property type="match status" value="1"/>
</dbReference>
<dbReference type="RefSeq" id="WP_350243370.1">
    <property type="nucleotide sequence ID" value="NZ_CP158299.1"/>
</dbReference>
<reference evidence="3" key="1">
    <citation type="submission" date="2024-06" db="EMBL/GenBank/DDBJ databases">
        <title>Draft Genome Sequence of Deinococcus sonorensis Type Strain KR-87, a Biofilm Producing Representative of the Genus Deinococcus.</title>
        <authorList>
            <person name="Boren L.S."/>
            <person name="Grosso R.A."/>
            <person name="Hugenberg-Cox A.N."/>
            <person name="Hill J.T.E."/>
            <person name="Albert C.M."/>
            <person name="Tuohy J.M."/>
        </authorList>
    </citation>
    <scope>NUCLEOTIDE SEQUENCE</scope>
    <source>
        <strain evidence="3">KR-87</strain>
    </source>
</reference>
<evidence type="ECO:0000259" key="2">
    <source>
        <dbReference type="PROSITE" id="PS50234"/>
    </source>
</evidence>
<keyword evidence="1" id="KW-0472">Membrane</keyword>
<dbReference type="EMBL" id="CP158299">
    <property type="protein sequence ID" value="XBV85333.1"/>
    <property type="molecule type" value="Genomic_DNA"/>
</dbReference>
<dbReference type="Pfam" id="PF13519">
    <property type="entry name" value="VWA_2"/>
    <property type="match status" value="1"/>
</dbReference>
<dbReference type="SMART" id="SM00327">
    <property type="entry name" value="VWA"/>
    <property type="match status" value="1"/>
</dbReference>
<dbReference type="Gene3D" id="3.40.50.410">
    <property type="entry name" value="von Willebrand factor, type A domain"/>
    <property type="match status" value="1"/>
</dbReference>
<dbReference type="InterPro" id="IPR036465">
    <property type="entry name" value="vWFA_dom_sf"/>
</dbReference>
<dbReference type="Pfam" id="PF07584">
    <property type="entry name" value="BatA"/>
    <property type="match status" value="1"/>
</dbReference>
<dbReference type="AlphaFoldDB" id="A0AAU7U9X8"/>
<proteinExistence type="predicted"/>
<protein>
    <submittedName>
        <fullName evidence="3">VWA domain-containing protein</fullName>
    </submittedName>
</protein>
<gene>
    <name evidence="3" type="ORF">ABOD76_18135</name>
</gene>
<dbReference type="InterPro" id="IPR011933">
    <property type="entry name" value="Double_TM_dom"/>
</dbReference>
<dbReference type="PROSITE" id="PS50234">
    <property type="entry name" value="VWFA"/>
    <property type="match status" value="1"/>
</dbReference>
<keyword evidence="1" id="KW-0812">Transmembrane</keyword>
<feature type="domain" description="VWFA" evidence="2">
    <location>
        <begin position="87"/>
        <end position="284"/>
    </location>
</feature>
<dbReference type="SUPFAM" id="SSF53300">
    <property type="entry name" value="vWA-like"/>
    <property type="match status" value="1"/>
</dbReference>
<evidence type="ECO:0000256" key="1">
    <source>
        <dbReference type="SAM" id="Phobius"/>
    </source>
</evidence>
<dbReference type="PANTHER" id="PTHR37947:SF1">
    <property type="entry name" value="BLL2462 PROTEIN"/>
    <property type="match status" value="1"/>
</dbReference>
<dbReference type="InterPro" id="IPR024163">
    <property type="entry name" value="Aerotolerance_reg_N"/>
</dbReference>
<organism evidence="3">
    <name type="scientific">Deinococcus sonorensis KR-87</name>
    <dbReference type="NCBI Taxonomy" id="694439"/>
    <lineage>
        <taxon>Bacteria</taxon>
        <taxon>Thermotogati</taxon>
        <taxon>Deinococcota</taxon>
        <taxon>Deinococci</taxon>
        <taxon>Deinococcales</taxon>
        <taxon>Deinococcaceae</taxon>
        <taxon>Deinococcus</taxon>
    </lineage>
</organism>
<name>A0AAU7U9X8_9DEIO</name>